<gene>
    <name evidence="2" type="ORF">K788_0003993</name>
</gene>
<dbReference type="AlphaFoldDB" id="A0A0P0R508"/>
<proteinExistence type="predicted"/>
<dbReference type="Pfam" id="PF03756">
    <property type="entry name" value="AfsA"/>
    <property type="match status" value="1"/>
</dbReference>
<dbReference type="RefSeq" id="WP_051453695.1">
    <property type="nucleotide sequence ID" value="NZ_CP012746.1"/>
</dbReference>
<accession>A0A0P0R508</accession>
<dbReference type="EMBL" id="CP012746">
    <property type="protein sequence ID" value="ALL63124.1"/>
    <property type="molecule type" value="Genomic_DNA"/>
</dbReference>
<evidence type="ECO:0000313" key="2">
    <source>
        <dbReference type="EMBL" id="ALL63124.1"/>
    </source>
</evidence>
<dbReference type="GeneID" id="69967413"/>
<feature type="domain" description="A-factor biosynthesis hotdog" evidence="1">
    <location>
        <begin position="84"/>
        <end position="211"/>
    </location>
</feature>
<protein>
    <submittedName>
        <fullName evidence="2">A-factor biosynthesis hotdog domain</fullName>
    </submittedName>
</protein>
<organism evidence="2 3">
    <name type="scientific">Paraburkholderia caribensis MBA4</name>
    <dbReference type="NCBI Taxonomy" id="1323664"/>
    <lineage>
        <taxon>Bacteria</taxon>
        <taxon>Pseudomonadati</taxon>
        <taxon>Pseudomonadota</taxon>
        <taxon>Betaproteobacteria</taxon>
        <taxon>Burkholderiales</taxon>
        <taxon>Burkholderiaceae</taxon>
        <taxon>Paraburkholderia</taxon>
    </lineage>
</organism>
<evidence type="ECO:0000259" key="1">
    <source>
        <dbReference type="Pfam" id="PF03756"/>
    </source>
</evidence>
<dbReference type="KEGG" id="bcai:K788_0003993"/>
<name>A0A0P0R508_9BURK</name>
<dbReference type="InterPro" id="IPR005509">
    <property type="entry name" value="AfsA_hotdog_dom"/>
</dbReference>
<reference evidence="2 3" key="1">
    <citation type="journal article" date="2014" name="Genome Announc.">
        <title>Draft Genome Sequence of the Haloacid-Degrading Burkholderia caribensis Strain MBA4.</title>
        <authorList>
            <person name="Pan Y."/>
            <person name="Kong K.F."/>
            <person name="Tsang J.S."/>
        </authorList>
    </citation>
    <scope>NUCLEOTIDE SEQUENCE [LARGE SCALE GENOMIC DNA]</scope>
    <source>
        <strain evidence="2 3">MBA4</strain>
    </source>
</reference>
<dbReference type="Proteomes" id="UP000019146">
    <property type="component" value="Chromosome 1"/>
</dbReference>
<evidence type="ECO:0000313" key="3">
    <source>
        <dbReference type="Proteomes" id="UP000019146"/>
    </source>
</evidence>
<sequence>MKIVYVVNNRFVQFAEKHDAVFTVSSFIEMVSKEPLAARLNVMPGQGVDAAELSALVTRYAETPAMIEVSVSAKRPKATFFDAHKHKSRNIVVSLAEKVADQEFVMDLHFDGDNEFFDDHMSGQHIQGMGITEAARQAFLAVTEQFFLPRKTRHYFVIHRMETEFKAFVFPIDAYARYFVLSDKRRGKGNVSIDARIEIWQAESLCAICHVSFTAFEVSWINGREHAAATDVLAARTEQLTQAQLVA</sequence>